<dbReference type="InterPro" id="IPR029058">
    <property type="entry name" value="AB_hydrolase_fold"/>
</dbReference>
<protein>
    <recommendedName>
        <fullName evidence="3">Acetyl xylan esterase domain-containing protein</fullName>
    </recommendedName>
</protein>
<proteinExistence type="predicted"/>
<dbReference type="AlphaFoldDB" id="A0A4R4WBH7"/>
<gene>
    <name evidence="1" type="ORF">E1218_33000</name>
</gene>
<evidence type="ECO:0008006" key="3">
    <source>
        <dbReference type="Google" id="ProtNLM"/>
    </source>
</evidence>
<dbReference type="Gene3D" id="3.40.50.1820">
    <property type="entry name" value="alpha/beta hydrolase"/>
    <property type="match status" value="1"/>
</dbReference>
<reference evidence="1 2" key="1">
    <citation type="submission" date="2019-02" db="EMBL/GenBank/DDBJ databases">
        <title>Draft genome sequences of novel Actinobacteria.</title>
        <authorList>
            <person name="Sahin N."/>
            <person name="Ay H."/>
            <person name="Saygin H."/>
        </authorList>
    </citation>
    <scope>NUCLEOTIDE SEQUENCE [LARGE SCALE GENOMIC DNA]</scope>
    <source>
        <strain evidence="1 2">16K104</strain>
    </source>
</reference>
<comment type="caution">
    <text evidence="1">The sequence shown here is derived from an EMBL/GenBank/DDBJ whole genome shotgun (WGS) entry which is preliminary data.</text>
</comment>
<evidence type="ECO:0000313" key="1">
    <source>
        <dbReference type="EMBL" id="TDD14467.1"/>
    </source>
</evidence>
<accession>A0A4R4WBH7</accession>
<sequence length="242" mass="26380">MDYDFLIQPDELTLRYRTPRASRRLSFANAGLAWADWRPRAKAKLAELLGVDKGVGPGEVTEVRRISHGDVDVVTVVMRVSDELSVPAYLLLPATATESVVVALHGHGQVDECLAIDGVREDYHHNFALVLAQAGHAVLLPELRGFGALSDLAGQRQGESLEYWCWGRHMAYTLLTDGFQNGRTLLGDTIEDLLRGSTGLRALTTYGGWTLPGSRGVGISPVLIRCSVSGSNPFSPAGRWDR</sequence>
<evidence type="ECO:0000313" key="2">
    <source>
        <dbReference type="Proteomes" id="UP000295172"/>
    </source>
</evidence>
<dbReference type="RefSeq" id="WP_132326972.1">
    <property type="nucleotide sequence ID" value="NZ_SMKR01000230.1"/>
</dbReference>
<dbReference type="Proteomes" id="UP000295172">
    <property type="component" value="Unassembled WGS sequence"/>
</dbReference>
<dbReference type="OrthoDB" id="8183145at2"/>
<dbReference type="EMBL" id="SMKR01000230">
    <property type="protein sequence ID" value="TDD14467.1"/>
    <property type="molecule type" value="Genomic_DNA"/>
</dbReference>
<organism evidence="1 2">
    <name type="scientific">Kribbella turkmenica</name>
    <dbReference type="NCBI Taxonomy" id="2530375"/>
    <lineage>
        <taxon>Bacteria</taxon>
        <taxon>Bacillati</taxon>
        <taxon>Actinomycetota</taxon>
        <taxon>Actinomycetes</taxon>
        <taxon>Propionibacteriales</taxon>
        <taxon>Kribbellaceae</taxon>
        <taxon>Kribbella</taxon>
    </lineage>
</organism>
<keyword evidence="2" id="KW-1185">Reference proteome</keyword>
<dbReference type="SUPFAM" id="SSF53474">
    <property type="entry name" value="alpha/beta-Hydrolases"/>
    <property type="match status" value="1"/>
</dbReference>
<name>A0A4R4WBH7_9ACTN</name>